<evidence type="ECO:0000256" key="1">
    <source>
        <dbReference type="SAM" id="MobiDB-lite"/>
    </source>
</evidence>
<feature type="region of interest" description="Disordered" evidence="1">
    <location>
        <begin position="19"/>
        <end position="39"/>
    </location>
</feature>
<feature type="region of interest" description="Disordered" evidence="1">
    <location>
        <begin position="70"/>
        <end position="89"/>
    </location>
</feature>
<comment type="caution">
    <text evidence="2">The sequence shown here is derived from an EMBL/GenBank/DDBJ whole genome shotgun (WGS) entry which is preliminary data.</text>
</comment>
<accession>A0A4U1BTQ4</accession>
<keyword evidence="3" id="KW-1185">Reference proteome</keyword>
<dbReference type="EMBL" id="SWCJ01000001">
    <property type="protein sequence ID" value="TKB58572.1"/>
    <property type="molecule type" value="Genomic_DNA"/>
</dbReference>
<feature type="compositionally biased region" description="Acidic residues" evidence="1">
    <location>
        <begin position="28"/>
        <end position="39"/>
    </location>
</feature>
<gene>
    <name evidence="2" type="ORF">FCL42_02155</name>
</gene>
<name>A0A4U1BTQ4_9GAMM</name>
<dbReference type="Proteomes" id="UP000305675">
    <property type="component" value="Unassembled WGS sequence"/>
</dbReference>
<reference evidence="2 3" key="1">
    <citation type="submission" date="2019-04" db="EMBL/GenBank/DDBJ databases">
        <authorList>
            <person name="Hwang J.C."/>
        </authorList>
    </citation>
    <scope>NUCLEOTIDE SEQUENCE [LARGE SCALE GENOMIC DNA]</scope>
    <source>
        <strain evidence="2 3">IMCC35002</strain>
    </source>
</reference>
<evidence type="ECO:0000313" key="2">
    <source>
        <dbReference type="EMBL" id="TKB58572.1"/>
    </source>
</evidence>
<organism evidence="2 3">
    <name type="scientific">Ferrimonas aestuarii</name>
    <dbReference type="NCBI Taxonomy" id="2569539"/>
    <lineage>
        <taxon>Bacteria</taxon>
        <taxon>Pseudomonadati</taxon>
        <taxon>Pseudomonadota</taxon>
        <taxon>Gammaproteobacteria</taxon>
        <taxon>Alteromonadales</taxon>
        <taxon>Ferrimonadaceae</taxon>
        <taxon>Ferrimonas</taxon>
    </lineage>
</organism>
<dbReference type="AlphaFoldDB" id="A0A4U1BTQ4"/>
<sequence length="89" mass="9789">MYKWLILSLFLTGCAVQKSGQDSAQSDPDAEDGVELAQDDSGFECKMETHVGSKIVKRVCTTAAERQTALESSQSALRRRQDNIRPVGK</sequence>
<dbReference type="RefSeq" id="WP_136861720.1">
    <property type="nucleotide sequence ID" value="NZ_SWCJ01000001.1"/>
</dbReference>
<protein>
    <submittedName>
        <fullName evidence="2">Uncharacterized protein</fullName>
    </submittedName>
</protein>
<evidence type="ECO:0000313" key="3">
    <source>
        <dbReference type="Proteomes" id="UP000305675"/>
    </source>
</evidence>
<proteinExistence type="predicted"/>